<comment type="caution">
    <text evidence="1">The sequence shown here is derived from an EMBL/GenBank/DDBJ whole genome shotgun (WGS) entry which is preliminary data.</text>
</comment>
<dbReference type="EMBL" id="SVCA01000007">
    <property type="protein sequence ID" value="MBE6085478.1"/>
    <property type="molecule type" value="Genomic_DNA"/>
</dbReference>
<accession>A0A927WEY9</accession>
<protein>
    <submittedName>
        <fullName evidence="1">Uncharacterized protein</fullName>
    </submittedName>
</protein>
<reference evidence="1" key="1">
    <citation type="submission" date="2019-04" db="EMBL/GenBank/DDBJ databases">
        <title>Evolution of Biomass-Degrading Anaerobic Consortia Revealed by Metagenomics.</title>
        <authorList>
            <person name="Peng X."/>
        </authorList>
    </citation>
    <scope>NUCLEOTIDE SEQUENCE</scope>
    <source>
        <strain evidence="1">SIG242</strain>
    </source>
</reference>
<gene>
    <name evidence="1" type="ORF">E7203_08530</name>
</gene>
<sequence>MNSYIEIKVWLSTRCYTGCDLNQHLCFIHEDEAGRIGIDEDHDQEYGEKPLDEFVCSIVGLDMGAVKEDFSEYLDGANLYSKQIYFLNQMLSSLFIMAR</sequence>
<organism evidence="1 2">
    <name type="scientific">Selenomonas ruminantium</name>
    <dbReference type="NCBI Taxonomy" id="971"/>
    <lineage>
        <taxon>Bacteria</taxon>
        <taxon>Bacillati</taxon>
        <taxon>Bacillota</taxon>
        <taxon>Negativicutes</taxon>
        <taxon>Selenomonadales</taxon>
        <taxon>Selenomonadaceae</taxon>
        <taxon>Selenomonas</taxon>
    </lineage>
</organism>
<dbReference type="Proteomes" id="UP000772151">
    <property type="component" value="Unassembled WGS sequence"/>
</dbReference>
<dbReference type="AlphaFoldDB" id="A0A927WEY9"/>
<evidence type="ECO:0000313" key="1">
    <source>
        <dbReference type="EMBL" id="MBE6085478.1"/>
    </source>
</evidence>
<name>A0A927WEY9_SELRU</name>
<proteinExistence type="predicted"/>
<evidence type="ECO:0000313" key="2">
    <source>
        <dbReference type="Proteomes" id="UP000772151"/>
    </source>
</evidence>